<dbReference type="SMART" id="SM00257">
    <property type="entry name" value="LysM"/>
    <property type="match status" value="2"/>
</dbReference>
<organism evidence="3">
    <name type="scientific">uncultured Chloroflexota bacterium</name>
    <dbReference type="NCBI Taxonomy" id="166587"/>
    <lineage>
        <taxon>Bacteria</taxon>
        <taxon>Bacillati</taxon>
        <taxon>Chloroflexota</taxon>
        <taxon>environmental samples</taxon>
    </lineage>
</organism>
<dbReference type="Gene3D" id="3.10.350.10">
    <property type="entry name" value="LysM domain"/>
    <property type="match status" value="2"/>
</dbReference>
<feature type="compositionally biased region" description="Pro residues" evidence="1">
    <location>
        <begin position="263"/>
        <end position="296"/>
    </location>
</feature>
<feature type="region of interest" description="Disordered" evidence="1">
    <location>
        <begin position="235"/>
        <end position="299"/>
    </location>
</feature>
<dbReference type="SUPFAM" id="SSF51261">
    <property type="entry name" value="Duplicated hybrid motif"/>
    <property type="match status" value="1"/>
</dbReference>
<dbReference type="InterPro" id="IPR011055">
    <property type="entry name" value="Dup_hybrid_motif"/>
</dbReference>
<dbReference type="Pfam" id="PF01476">
    <property type="entry name" value="LysM"/>
    <property type="match status" value="2"/>
</dbReference>
<gene>
    <name evidence="3" type="ORF">AVDCRST_MAG77-3842</name>
</gene>
<dbReference type="Gene3D" id="2.70.70.10">
    <property type="entry name" value="Glucose Permease (Domain IIA)"/>
    <property type="match status" value="1"/>
</dbReference>
<dbReference type="GO" id="GO:0004222">
    <property type="term" value="F:metalloendopeptidase activity"/>
    <property type="evidence" value="ECO:0007669"/>
    <property type="project" value="TreeGrafter"/>
</dbReference>
<dbReference type="PROSITE" id="PS51782">
    <property type="entry name" value="LYSM"/>
    <property type="match status" value="1"/>
</dbReference>
<name>A0A6J4JKQ1_9CHLR</name>
<dbReference type="AlphaFoldDB" id="A0A6J4JKQ1"/>
<proteinExistence type="predicted"/>
<protein>
    <recommendedName>
        <fullName evidence="2">LysM domain-containing protein</fullName>
    </recommendedName>
</protein>
<reference evidence="3" key="1">
    <citation type="submission" date="2020-02" db="EMBL/GenBank/DDBJ databases">
        <authorList>
            <person name="Meier V. D."/>
        </authorList>
    </citation>
    <scope>NUCLEOTIDE SEQUENCE</scope>
    <source>
        <strain evidence="3">AVDCRST_MAG77</strain>
    </source>
</reference>
<dbReference type="PANTHER" id="PTHR21666">
    <property type="entry name" value="PEPTIDASE-RELATED"/>
    <property type="match status" value="1"/>
</dbReference>
<accession>A0A6J4JKQ1</accession>
<dbReference type="InterPro" id="IPR036779">
    <property type="entry name" value="LysM_dom_sf"/>
</dbReference>
<dbReference type="Pfam" id="PF01551">
    <property type="entry name" value="Peptidase_M23"/>
    <property type="match status" value="1"/>
</dbReference>
<evidence type="ECO:0000313" key="3">
    <source>
        <dbReference type="EMBL" id="CAA9281007.1"/>
    </source>
</evidence>
<sequence>MTRGGRAALASLFAVADTARAAAAHPLAWRQLLAVSPATLLATAPRLLPHGLVLAVAVGAVLSGGFSRPDDPVAALMSAGSMGAELGQASVAGRFAFGSRTGEVQVRDSLVRPAVSTTSQAPSAPRSAPAAYTVQPGDTIWDIGARFNVGSYSVLWSNGLDEDAIIKPGQELWVPPVPGTLHQVRADDNLDDVARKYNVDPAVIVDFNRLRPGEGLVADKVLVIPGGQLPLVRRPVAPPPPTVSRALPTPAPAPAPVAARPAIPVPAQPAPRTAPQPAQPLRPVPLPAPAPAPAAPVPTGRLSWPTRGVITTYFSGWHPGIDIAAPIGTGIAAADGGTITFTGWDSTGYGYRVVISHGNGYSTTYNHLSSIGVRPGQTVGKGQIIAAMGSTGRSTGSHLHFEILRNGSFVNPLGTLG</sequence>
<evidence type="ECO:0000256" key="1">
    <source>
        <dbReference type="SAM" id="MobiDB-lite"/>
    </source>
</evidence>
<dbReference type="CDD" id="cd12797">
    <property type="entry name" value="M23_peptidase"/>
    <property type="match status" value="1"/>
</dbReference>
<dbReference type="SUPFAM" id="SSF54106">
    <property type="entry name" value="LysM domain"/>
    <property type="match status" value="2"/>
</dbReference>
<dbReference type="CDD" id="cd00118">
    <property type="entry name" value="LysM"/>
    <property type="match status" value="2"/>
</dbReference>
<dbReference type="InterPro" id="IPR050570">
    <property type="entry name" value="Cell_wall_metabolism_enzyme"/>
</dbReference>
<evidence type="ECO:0000259" key="2">
    <source>
        <dbReference type="PROSITE" id="PS51782"/>
    </source>
</evidence>
<dbReference type="InterPro" id="IPR016047">
    <property type="entry name" value="M23ase_b-sheet_dom"/>
</dbReference>
<dbReference type="PANTHER" id="PTHR21666:SF270">
    <property type="entry name" value="MUREIN HYDROLASE ACTIVATOR ENVC"/>
    <property type="match status" value="1"/>
</dbReference>
<dbReference type="InterPro" id="IPR018392">
    <property type="entry name" value="LysM"/>
</dbReference>
<dbReference type="EMBL" id="CADCTC010000206">
    <property type="protein sequence ID" value="CAA9281007.1"/>
    <property type="molecule type" value="Genomic_DNA"/>
</dbReference>
<feature type="domain" description="LysM" evidence="2">
    <location>
        <begin position="130"/>
        <end position="174"/>
    </location>
</feature>